<evidence type="ECO:0000256" key="2">
    <source>
        <dbReference type="SAM" id="Phobius"/>
    </source>
</evidence>
<organism evidence="4 5">
    <name type="scientific">Porites lobata</name>
    <dbReference type="NCBI Taxonomy" id="104759"/>
    <lineage>
        <taxon>Eukaryota</taxon>
        <taxon>Metazoa</taxon>
        <taxon>Cnidaria</taxon>
        <taxon>Anthozoa</taxon>
        <taxon>Hexacorallia</taxon>
        <taxon>Scleractinia</taxon>
        <taxon>Fungiina</taxon>
        <taxon>Poritidae</taxon>
        <taxon>Porites</taxon>
    </lineage>
</organism>
<keyword evidence="2" id="KW-0812">Transmembrane</keyword>
<reference evidence="4 5" key="1">
    <citation type="submission" date="2022-05" db="EMBL/GenBank/DDBJ databases">
        <authorList>
            <consortium name="Genoscope - CEA"/>
            <person name="William W."/>
        </authorList>
    </citation>
    <scope>NUCLEOTIDE SEQUENCE [LARGE SCALE GENOMIC DNA]</scope>
</reference>
<keyword evidence="5" id="KW-1185">Reference proteome</keyword>
<evidence type="ECO:0000256" key="1">
    <source>
        <dbReference type="SAM" id="MobiDB-lite"/>
    </source>
</evidence>
<name>A0ABN8N4S7_9CNID</name>
<dbReference type="PANTHER" id="PTHR10024">
    <property type="entry name" value="SYNAPTOTAGMIN"/>
    <property type="match status" value="1"/>
</dbReference>
<dbReference type="SMART" id="SM00239">
    <property type="entry name" value="C2"/>
    <property type="match status" value="2"/>
</dbReference>
<dbReference type="InterPro" id="IPR000008">
    <property type="entry name" value="C2_dom"/>
</dbReference>
<feature type="domain" description="C2" evidence="3">
    <location>
        <begin position="305"/>
        <end position="439"/>
    </location>
</feature>
<dbReference type="InterPro" id="IPR035892">
    <property type="entry name" value="C2_domain_sf"/>
</dbReference>
<dbReference type="Pfam" id="PF00168">
    <property type="entry name" value="C2"/>
    <property type="match status" value="2"/>
</dbReference>
<accession>A0ABN8N4S7</accession>
<dbReference type="Gene3D" id="2.60.40.150">
    <property type="entry name" value="C2 domain"/>
    <property type="match status" value="2"/>
</dbReference>
<gene>
    <name evidence="4" type="ORF">PLOB_00002839</name>
</gene>
<dbReference type="PROSITE" id="PS50004">
    <property type="entry name" value="C2"/>
    <property type="match status" value="2"/>
</dbReference>
<evidence type="ECO:0000313" key="4">
    <source>
        <dbReference type="EMBL" id="CAH3043136.1"/>
    </source>
</evidence>
<dbReference type="EMBL" id="CALNXK010000011">
    <property type="protein sequence ID" value="CAH3043136.1"/>
    <property type="molecule type" value="Genomic_DNA"/>
</dbReference>
<dbReference type="PANTHER" id="PTHR10024:SF227">
    <property type="entry name" value="SYNAPTOTAGMIN 1"/>
    <property type="match status" value="1"/>
</dbReference>
<dbReference type="Proteomes" id="UP001159405">
    <property type="component" value="Unassembled WGS sequence"/>
</dbReference>
<dbReference type="SUPFAM" id="SSF49562">
    <property type="entry name" value="C2 domain (Calcium/lipid-binding domain, CaLB)"/>
    <property type="match status" value="2"/>
</dbReference>
<feature type="compositionally biased region" description="Polar residues" evidence="1">
    <location>
        <begin position="100"/>
        <end position="121"/>
    </location>
</feature>
<keyword evidence="2" id="KW-0472">Membrane</keyword>
<comment type="caution">
    <text evidence="4">The sequence shown here is derived from an EMBL/GenBank/DDBJ whole genome shotgun (WGS) entry which is preliminary data.</text>
</comment>
<protein>
    <recommendedName>
        <fullName evidence="3">C2 domain-containing protein</fullName>
    </recommendedName>
</protein>
<keyword evidence="2" id="KW-1133">Transmembrane helix</keyword>
<proteinExistence type="predicted"/>
<feature type="transmembrane region" description="Helical" evidence="2">
    <location>
        <begin position="20"/>
        <end position="44"/>
    </location>
</feature>
<dbReference type="CDD" id="cd00276">
    <property type="entry name" value="C2B_Synaptotagmin"/>
    <property type="match status" value="1"/>
</dbReference>
<feature type="region of interest" description="Disordered" evidence="1">
    <location>
        <begin position="58"/>
        <end position="126"/>
    </location>
</feature>
<feature type="domain" description="C2" evidence="3">
    <location>
        <begin position="162"/>
        <end position="282"/>
    </location>
</feature>
<sequence>MPRIPSGHRHDSNTEDSFLGLTGGLLILLVTSSVLFLGALCKYLRKLCRKLKGKELWKRGSKKRQSKRGEKSKRSSSIRRSSSRASRTKEGLIVSPEFSIPSSRSTVTQQPAPDLSQGRTGRSNEEKRLSIMSLYLNEEMGELNPELYDHTEREVRIGKDKNLGQLNLNIRYNDKNRNLSVTLVSGKDFPPRDYSGSIDTCVTVCVLPHRERRKQSAIHRRSMSPPYNENFVFNIQVGEDAHSHSLLLVTYFYDNLSNSHVLGESQVPLIYCDFSGATNIWCYLEESSDSDTSIVGALQSFANAECGELLLSLCYVTKDQTLTVAIMKGMNLTEGLLSCVEKVYTKATLHHDGQKLLKRKTGLQEVGETYTVFNEALLFRVPEDKLPFCTLKISVNYYNVVGKSATVGEVIFSVESTGLEEAHWDTVTSKHDRAVSMWHTLRGFKFIETLKDDRQPLSPN</sequence>
<evidence type="ECO:0000313" key="5">
    <source>
        <dbReference type="Proteomes" id="UP001159405"/>
    </source>
</evidence>
<evidence type="ECO:0000259" key="3">
    <source>
        <dbReference type="PROSITE" id="PS50004"/>
    </source>
</evidence>